<evidence type="ECO:0000259" key="5">
    <source>
        <dbReference type="PROSITE" id="PS50977"/>
    </source>
</evidence>
<evidence type="ECO:0000256" key="2">
    <source>
        <dbReference type="ARBA" id="ARBA00023125"/>
    </source>
</evidence>
<keyword evidence="1" id="KW-0805">Transcription regulation</keyword>
<evidence type="ECO:0000256" key="1">
    <source>
        <dbReference type="ARBA" id="ARBA00023015"/>
    </source>
</evidence>
<dbReference type="AlphaFoldDB" id="A0A512AI70"/>
<evidence type="ECO:0000256" key="3">
    <source>
        <dbReference type="ARBA" id="ARBA00023163"/>
    </source>
</evidence>
<dbReference type="SUPFAM" id="SSF46689">
    <property type="entry name" value="Homeodomain-like"/>
    <property type="match status" value="1"/>
</dbReference>
<dbReference type="Gene3D" id="1.10.357.10">
    <property type="entry name" value="Tetracycline Repressor, domain 2"/>
    <property type="match status" value="1"/>
</dbReference>
<keyword evidence="3" id="KW-0804">Transcription</keyword>
<keyword evidence="2 4" id="KW-0238">DNA-binding</keyword>
<dbReference type="InterPro" id="IPR050109">
    <property type="entry name" value="HTH-type_TetR-like_transc_reg"/>
</dbReference>
<dbReference type="Pfam" id="PF00440">
    <property type="entry name" value="TetR_N"/>
    <property type="match status" value="1"/>
</dbReference>
<dbReference type="GO" id="GO:0003700">
    <property type="term" value="F:DNA-binding transcription factor activity"/>
    <property type="evidence" value="ECO:0007669"/>
    <property type="project" value="TreeGrafter"/>
</dbReference>
<evidence type="ECO:0000256" key="4">
    <source>
        <dbReference type="PROSITE-ProRule" id="PRU00335"/>
    </source>
</evidence>
<gene>
    <name evidence="6" type="ORF">NSE01_11550</name>
</gene>
<proteinExistence type="predicted"/>
<accession>A0A512AI70</accession>
<dbReference type="PROSITE" id="PS50977">
    <property type="entry name" value="HTH_TETR_2"/>
    <property type="match status" value="1"/>
</dbReference>
<feature type="DNA-binding region" description="H-T-H motif" evidence="4">
    <location>
        <begin position="33"/>
        <end position="52"/>
    </location>
</feature>
<protein>
    <recommendedName>
        <fullName evidence="5">HTH tetR-type domain-containing protein</fullName>
    </recommendedName>
</protein>
<reference evidence="6 7" key="1">
    <citation type="submission" date="2019-07" db="EMBL/GenBank/DDBJ databases">
        <title>Whole genome shotgun sequence of Novosphingobium sediminis NBRC 106119.</title>
        <authorList>
            <person name="Hosoyama A."/>
            <person name="Uohara A."/>
            <person name="Ohji S."/>
            <person name="Ichikawa N."/>
        </authorList>
    </citation>
    <scope>NUCLEOTIDE SEQUENCE [LARGE SCALE GENOMIC DNA]</scope>
    <source>
        <strain evidence="6 7">NBRC 106119</strain>
    </source>
</reference>
<dbReference type="PANTHER" id="PTHR30055">
    <property type="entry name" value="HTH-TYPE TRANSCRIPTIONAL REGULATOR RUTR"/>
    <property type="match status" value="1"/>
</dbReference>
<dbReference type="EMBL" id="BJYR01000007">
    <property type="protein sequence ID" value="GEN99322.1"/>
    <property type="molecule type" value="Genomic_DNA"/>
</dbReference>
<sequence length="187" mass="20040">MQGALSPVRAARRERLLDAAETLFVWQGFRATSIEGIAEAAGMSKVTLYGYFRDKEAVFIAVAERIADTMASAVEAALEGETPFPAPLAAALIAKHRIVLDRVQRSAFASELFEAKAAHVTRRFKALDEAILRGLAQALVREGTPHADAEESAQLLFCAANGIANRAADADVLAARIERLVHAVVAT</sequence>
<dbReference type="Proteomes" id="UP000321464">
    <property type="component" value="Unassembled WGS sequence"/>
</dbReference>
<dbReference type="PRINTS" id="PR00455">
    <property type="entry name" value="HTHTETR"/>
</dbReference>
<evidence type="ECO:0000313" key="7">
    <source>
        <dbReference type="Proteomes" id="UP000321464"/>
    </source>
</evidence>
<dbReference type="FunFam" id="1.10.10.60:FF:000141">
    <property type="entry name" value="TetR family transcriptional regulator"/>
    <property type="match status" value="1"/>
</dbReference>
<name>A0A512AI70_9SPHN</name>
<dbReference type="GO" id="GO:0000976">
    <property type="term" value="F:transcription cis-regulatory region binding"/>
    <property type="evidence" value="ECO:0007669"/>
    <property type="project" value="TreeGrafter"/>
</dbReference>
<dbReference type="PANTHER" id="PTHR30055:SF234">
    <property type="entry name" value="HTH-TYPE TRANSCRIPTIONAL REGULATOR BETI"/>
    <property type="match status" value="1"/>
</dbReference>
<comment type="caution">
    <text evidence="6">The sequence shown here is derived from an EMBL/GenBank/DDBJ whole genome shotgun (WGS) entry which is preliminary data.</text>
</comment>
<dbReference type="InterPro" id="IPR001647">
    <property type="entry name" value="HTH_TetR"/>
</dbReference>
<evidence type="ECO:0000313" key="6">
    <source>
        <dbReference type="EMBL" id="GEN99322.1"/>
    </source>
</evidence>
<keyword evidence="7" id="KW-1185">Reference proteome</keyword>
<dbReference type="InterPro" id="IPR009057">
    <property type="entry name" value="Homeodomain-like_sf"/>
</dbReference>
<feature type="domain" description="HTH tetR-type" evidence="5">
    <location>
        <begin position="10"/>
        <end position="70"/>
    </location>
</feature>
<organism evidence="6 7">
    <name type="scientific">Novosphingobium sediminis</name>
    <dbReference type="NCBI Taxonomy" id="707214"/>
    <lineage>
        <taxon>Bacteria</taxon>
        <taxon>Pseudomonadati</taxon>
        <taxon>Pseudomonadota</taxon>
        <taxon>Alphaproteobacteria</taxon>
        <taxon>Sphingomonadales</taxon>
        <taxon>Sphingomonadaceae</taxon>
        <taxon>Novosphingobium</taxon>
    </lineage>
</organism>